<evidence type="ECO:0000313" key="2">
    <source>
        <dbReference type="EMBL" id="JAC62622.1"/>
    </source>
</evidence>
<dbReference type="Gene3D" id="3.20.80.10">
    <property type="entry name" value="Regulatory factor, effector binding domain"/>
    <property type="match status" value="1"/>
</dbReference>
<sequence length="404" mass="45191">MAAVEFFNPCFVKGSVCRASWRLSPKLRLKTSAAFHERKKLLNRGQFSLVKSFSGMSQESIEFPEAEITATSYVDSNQTEQGAKAADVLEYFAKFVVSDLRRFIKEGVVTKERYSSDFSFSDPVTRIEGFDNFMMLMNSLRLLFKLDFDVHFAKVTGPAEITTKWTMYLRQEQLPWKPKVVLTGKSIYHIDIDARKIRSQVDEWDSASHNRFFSIEAAADLYRQATRLAVTPALESPEYRVLKRTAGYEVREYSPFVVAETEMDSGSGPAGGSGFAELARFLFGGNSKRLSMDMTTPVITSVAGGSRMQFVMGSQFASPEEVPAPESPSVACKTADPGVVAAIEFPGWPLDSEVVDAERRLRSALQRDGLEPLPGYQLARYNEPTTLPMLRRNEVLIKVASVQL</sequence>
<dbReference type="InterPro" id="IPR018790">
    <property type="entry name" value="DUF2358"/>
</dbReference>
<reference evidence="2" key="1">
    <citation type="submission" date="2014-05" db="EMBL/GenBank/DDBJ databases">
        <title>The transcriptome of the halophilic microalga Tetraselmis sp. GSL018 isolated from the Great Salt Lake, Utah.</title>
        <authorList>
            <person name="Jinkerson R.E."/>
            <person name="D'Adamo S."/>
            <person name="Posewitz M.C."/>
        </authorList>
    </citation>
    <scope>NUCLEOTIDE SEQUENCE</scope>
    <source>
        <strain evidence="2">GSL018</strain>
    </source>
</reference>
<dbReference type="Pfam" id="PF10184">
    <property type="entry name" value="DUF2358"/>
    <property type="match status" value="1"/>
</dbReference>
<dbReference type="AlphaFoldDB" id="A0A061QPT3"/>
<dbReference type="PANTHER" id="PTHR11220:SF50">
    <property type="entry name" value="SOUL HEME-BINDING FAMILY PROTEIN"/>
    <property type="match status" value="1"/>
</dbReference>
<dbReference type="Pfam" id="PF04832">
    <property type="entry name" value="SOUL"/>
    <property type="match status" value="1"/>
</dbReference>
<organism evidence="2">
    <name type="scientific">Tetraselmis sp. GSL018</name>
    <dbReference type="NCBI Taxonomy" id="582737"/>
    <lineage>
        <taxon>Eukaryota</taxon>
        <taxon>Viridiplantae</taxon>
        <taxon>Chlorophyta</taxon>
        <taxon>core chlorophytes</taxon>
        <taxon>Chlorodendrophyceae</taxon>
        <taxon>Chlorodendrales</taxon>
        <taxon>Chlorodendraceae</taxon>
        <taxon>Tetraselmis</taxon>
    </lineage>
</organism>
<gene>
    <name evidence="2" type="ORF">TSPGSL018_22822</name>
</gene>
<evidence type="ECO:0000256" key="1">
    <source>
        <dbReference type="ARBA" id="ARBA00009817"/>
    </source>
</evidence>
<dbReference type="SUPFAM" id="SSF55136">
    <property type="entry name" value="Probable bacterial effector-binding domain"/>
    <property type="match status" value="1"/>
</dbReference>
<dbReference type="PANTHER" id="PTHR11220">
    <property type="entry name" value="HEME-BINDING PROTEIN-RELATED"/>
    <property type="match status" value="1"/>
</dbReference>
<name>A0A061QPT3_9CHLO</name>
<dbReference type="InterPro" id="IPR011256">
    <property type="entry name" value="Reg_factor_effector_dom_sf"/>
</dbReference>
<dbReference type="InterPro" id="IPR006917">
    <property type="entry name" value="SOUL_heme-bd"/>
</dbReference>
<dbReference type="EMBL" id="GBEZ01024365">
    <property type="protein sequence ID" value="JAC62622.1"/>
    <property type="molecule type" value="Transcribed_RNA"/>
</dbReference>
<accession>A0A061QPT3</accession>
<protein>
    <submittedName>
        <fullName evidence="2">Soul heme-binding protein</fullName>
    </submittedName>
</protein>
<comment type="similarity">
    <text evidence="1">Belongs to the HEBP family.</text>
</comment>
<proteinExistence type="inferred from homology"/>